<reference evidence="3 4" key="1">
    <citation type="journal article" date="2021" name="Int. J. Syst. Evol. Microbiol.">
        <title>Reticulibacter mediterranei gen. nov., sp. nov., within the new family Reticulibacteraceae fam. nov., and Ktedonospora formicarum gen. nov., sp. nov., Ktedonobacter robiniae sp. nov., Dictyobacter formicarum sp. nov. and Dictyobacter arantiisoli sp. nov., belonging to the class Ktedonobacteria.</title>
        <authorList>
            <person name="Yabe S."/>
            <person name="Zheng Y."/>
            <person name="Wang C.M."/>
            <person name="Sakai Y."/>
            <person name="Abe K."/>
            <person name="Yokota A."/>
            <person name="Donadio S."/>
            <person name="Cavaletti L."/>
            <person name="Monciardini P."/>
        </authorList>
    </citation>
    <scope>NUCLEOTIDE SEQUENCE [LARGE SCALE GENOMIC DNA]</scope>
    <source>
        <strain evidence="3 4">SOSP1-30</strain>
    </source>
</reference>
<evidence type="ECO:0000259" key="1">
    <source>
        <dbReference type="Pfam" id="PF01978"/>
    </source>
</evidence>
<dbReference type="SUPFAM" id="SSF46785">
    <property type="entry name" value="Winged helix' DNA-binding domain"/>
    <property type="match status" value="1"/>
</dbReference>
<comment type="caution">
    <text evidence="3">The sequence shown here is derived from an EMBL/GenBank/DDBJ whole genome shotgun (WGS) entry which is preliminary data.</text>
</comment>
<organism evidence="3 4">
    <name type="scientific">Ktedonobacter robiniae</name>
    <dbReference type="NCBI Taxonomy" id="2778365"/>
    <lineage>
        <taxon>Bacteria</taxon>
        <taxon>Bacillati</taxon>
        <taxon>Chloroflexota</taxon>
        <taxon>Ktedonobacteria</taxon>
        <taxon>Ktedonobacterales</taxon>
        <taxon>Ktedonobacteraceae</taxon>
        <taxon>Ktedonobacter</taxon>
    </lineage>
</organism>
<dbReference type="Gene3D" id="1.10.10.10">
    <property type="entry name" value="Winged helix-like DNA-binding domain superfamily/Winged helix DNA-binding domain"/>
    <property type="match status" value="1"/>
</dbReference>
<dbReference type="PANTHER" id="PTHR34293:SF1">
    <property type="entry name" value="HTH-TYPE TRANSCRIPTIONAL REGULATOR TRMBL2"/>
    <property type="match status" value="1"/>
</dbReference>
<gene>
    <name evidence="3" type="ORF">KSB_29780</name>
</gene>
<keyword evidence="4" id="KW-1185">Reference proteome</keyword>
<name>A0ABQ3UP64_9CHLR</name>
<dbReference type="InterPro" id="IPR002831">
    <property type="entry name" value="Tscrpt_reg_TrmB_N"/>
</dbReference>
<proteinExistence type="predicted"/>
<evidence type="ECO:0000259" key="2">
    <source>
        <dbReference type="Pfam" id="PF11495"/>
    </source>
</evidence>
<dbReference type="Pfam" id="PF01978">
    <property type="entry name" value="TrmB"/>
    <property type="match status" value="1"/>
</dbReference>
<feature type="domain" description="Transcription regulator TrmB C-terminal" evidence="2">
    <location>
        <begin position="106"/>
        <end position="159"/>
    </location>
</feature>
<evidence type="ECO:0008006" key="5">
    <source>
        <dbReference type="Google" id="ProtNLM"/>
    </source>
</evidence>
<protein>
    <recommendedName>
        <fullName evidence="5">TrmB family transcriptional regulator</fullName>
    </recommendedName>
</protein>
<evidence type="ECO:0000313" key="4">
    <source>
        <dbReference type="Proteomes" id="UP000654345"/>
    </source>
</evidence>
<dbReference type="Pfam" id="PF11495">
    <property type="entry name" value="Regulator_TrmB"/>
    <property type="match status" value="1"/>
</dbReference>
<dbReference type="PANTHER" id="PTHR34293">
    <property type="entry name" value="HTH-TYPE TRANSCRIPTIONAL REGULATOR TRMBL2"/>
    <property type="match status" value="1"/>
</dbReference>
<dbReference type="InterPro" id="IPR021586">
    <property type="entry name" value="Tscrpt_reg_TrmB_C"/>
</dbReference>
<dbReference type="Proteomes" id="UP000654345">
    <property type="component" value="Unassembled WGS sequence"/>
</dbReference>
<dbReference type="EMBL" id="BNJG01000001">
    <property type="protein sequence ID" value="GHO54503.1"/>
    <property type="molecule type" value="Genomic_DNA"/>
</dbReference>
<dbReference type="InterPro" id="IPR036388">
    <property type="entry name" value="WH-like_DNA-bd_sf"/>
</dbReference>
<accession>A0ABQ3UP64</accession>
<sequence length="252" mass="28714">MDTLQLLQQIGLTKYESEAYATLVQYDSMTGYELGKQSHVPLSRIYEILERLVEKGLVLVQPGEPPRYRAQEPEYFLGQVRATMEYTLDTLAASLTLLHSRQPSDEFWVVRGQRATLERVHRLLSEAREDVDLVMPATHLAEMQEDLWQAQERGCHVYQSSTTTMSAPDSVLVLCDQRLALVGTLSSQAIITSNPALTLTLRGYFEYQRLTNNNARSDIVSRERGIAWLAWEERKQRLLWNVKSAPSGAAQR</sequence>
<dbReference type="RefSeq" id="WP_201371207.1">
    <property type="nucleotide sequence ID" value="NZ_BNJG01000001.1"/>
</dbReference>
<dbReference type="InterPro" id="IPR036390">
    <property type="entry name" value="WH_DNA-bd_sf"/>
</dbReference>
<dbReference type="InterPro" id="IPR051797">
    <property type="entry name" value="TrmB-like"/>
</dbReference>
<evidence type="ECO:0000313" key="3">
    <source>
        <dbReference type="EMBL" id="GHO54503.1"/>
    </source>
</evidence>
<feature type="domain" description="Transcription regulator TrmB N-terminal" evidence="1">
    <location>
        <begin position="7"/>
        <end position="74"/>
    </location>
</feature>